<organism evidence="2 3">
    <name type="scientific">Aquiflexum balticum DSM 16537</name>
    <dbReference type="NCBI Taxonomy" id="758820"/>
    <lineage>
        <taxon>Bacteria</taxon>
        <taxon>Pseudomonadati</taxon>
        <taxon>Bacteroidota</taxon>
        <taxon>Cytophagia</taxon>
        <taxon>Cytophagales</taxon>
        <taxon>Cyclobacteriaceae</taxon>
        <taxon>Aquiflexum</taxon>
    </lineage>
</organism>
<evidence type="ECO:0008006" key="4">
    <source>
        <dbReference type="Google" id="ProtNLM"/>
    </source>
</evidence>
<keyword evidence="1" id="KW-1133">Transmembrane helix</keyword>
<keyword evidence="1" id="KW-0812">Transmembrane</keyword>
<evidence type="ECO:0000313" key="2">
    <source>
        <dbReference type="EMBL" id="SMD43990.1"/>
    </source>
</evidence>
<sequence>MKNFASILFIISFTVWGMNCLYIIFFMSNEDDFYLFGAFQTNKIVSVMAYAILSIFSFMFIKKNRTRKEGKN</sequence>
<dbReference type="STRING" id="758820.SAMN00777080_2604"/>
<proteinExistence type="predicted"/>
<accession>A0A1W2H4V9</accession>
<keyword evidence="1" id="KW-0472">Membrane</keyword>
<dbReference type="EMBL" id="LT838813">
    <property type="protein sequence ID" value="SMD43990.1"/>
    <property type="molecule type" value="Genomic_DNA"/>
</dbReference>
<keyword evidence="3" id="KW-1185">Reference proteome</keyword>
<evidence type="ECO:0000256" key="1">
    <source>
        <dbReference type="SAM" id="Phobius"/>
    </source>
</evidence>
<feature type="transmembrane region" description="Helical" evidence="1">
    <location>
        <begin position="7"/>
        <end position="27"/>
    </location>
</feature>
<evidence type="ECO:0000313" key="3">
    <source>
        <dbReference type="Proteomes" id="UP000192333"/>
    </source>
</evidence>
<name>A0A1W2H4V9_9BACT</name>
<protein>
    <recommendedName>
        <fullName evidence="4">DUF378 domain-containing protein</fullName>
    </recommendedName>
</protein>
<reference evidence="3" key="1">
    <citation type="submission" date="2017-04" db="EMBL/GenBank/DDBJ databases">
        <authorList>
            <person name="Varghese N."/>
            <person name="Submissions S."/>
        </authorList>
    </citation>
    <scope>NUCLEOTIDE SEQUENCE [LARGE SCALE GENOMIC DNA]</scope>
    <source>
        <strain evidence="3">DSM 16537</strain>
    </source>
</reference>
<dbReference type="AlphaFoldDB" id="A0A1W2H4V9"/>
<dbReference type="Proteomes" id="UP000192333">
    <property type="component" value="Chromosome I"/>
</dbReference>
<gene>
    <name evidence="2" type="ORF">SAMN00777080_2604</name>
</gene>
<feature type="transmembrane region" description="Helical" evidence="1">
    <location>
        <begin position="33"/>
        <end position="61"/>
    </location>
</feature>